<name>A0A174NS90_9FIRM</name>
<proteinExistence type="predicted"/>
<organism evidence="3 4">
    <name type="scientific">Enterocloster clostridioformis</name>
    <dbReference type="NCBI Taxonomy" id="1531"/>
    <lineage>
        <taxon>Bacteria</taxon>
        <taxon>Bacillati</taxon>
        <taxon>Bacillota</taxon>
        <taxon>Clostridia</taxon>
        <taxon>Lachnospirales</taxon>
        <taxon>Lachnospiraceae</taxon>
        <taxon>Enterocloster</taxon>
    </lineage>
</organism>
<dbReference type="RefSeq" id="WP_057572372.1">
    <property type="nucleotide sequence ID" value="NZ_CZAB01000037.1"/>
</dbReference>
<reference evidence="3 4" key="1">
    <citation type="submission" date="2015-09" db="EMBL/GenBank/DDBJ databases">
        <authorList>
            <consortium name="Pathogen Informatics"/>
        </authorList>
    </citation>
    <scope>NUCLEOTIDE SEQUENCE [LARGE SCALE GENOMIC DNA]</scope>
    <source>
        <strain evidence="3 4">2789STDY5834865</strain>
    </source>
</reference>
<dbReference type="InterPro" id="IPR038729">
    <property type="entry name" value="Rad50/SbcC_AAA"/>
</dbReference>
<evidence type="ECO:0000259" key="2">
    <source>
        <dbReference type="Pfam" id="PF13476"/>
    </source>
</evidence>
<dbReference type="GO" id="GO:0016887">
    <property type="term" value="F:ATP hydrolysis activity"/>
    <property type="evidence" value="ECO:0007669"/>
    <property type="project" value="InterPro"/>
</dbReference>
<feature type="domain" description="Rad50/SbcC-type AAA" evidence="2">
    <location>
        <begin position="12"/>
        <end position="258"/>
    </location>
</feature>
<dbReference type="Proteomes" id="UP000095512">
    <property type="component" value="Unassembled WGS sequence"/>
</dbReference>
<feature type="coiled-coil region" evidence="1">
    <location>
        <begin position="289"/>
        <end position="316"/>
    </location>
</feature>
<evidence type="ECO:0000256" key="1">
    <source>
        <dbReference type="SAM" id="Coils"/>
    </source>
</evidence>
<protein>
    <submittedName>
        <fullName evidence="3">Phage-like protein</fullName>
    </submittedName>
</protein>
<dbReference type="Gene3D" id="3.40.50.300">
    <property type="entry name" value="P-loop containing nucleotide triphosphate hydrolases"/>
    <property type="match status" value="1"/>
</dbReference>
<accession>A0A174NS90</accession>
<sequence length="676" mass="77496">MKVIKLVSASFENFKKLNWTIEFGEKKTQIFAMNRTGKSSMADGIFWVLFGKSSTGKSEGKEFRPRPYDSQGVDIDHVDVVAELVLLVDGVEVVLRKTQRQNWVRKRGTTTEVHEGDKNIYAWNNVEISETEFKRRIADIVSEKNFMLITDPTAFFRLSKQEKLDLILSLIANVTEEQILMEVGGFDELLKFVRDGKKLEEVKATSKRSISDMTKERDQISAFINERSKDIVDMDVSDIELQRNAINEKIAEIDRKIEDSTAAVTEYDEKSKNIIELKMKKSETERIANESLVQQKRDIQKRIDEAEDDLRKAIQHQKIGELEIQRLNRIVESNKTLRAELAKKVETEEAKTFSEYVEPEPLSSDALVCPTCGQDLPEELKQRKIECFEKDKKLHWEKYEADKGKFEADQSELLDKICQEGKACVEKINKAKEDLETAKNFLESAKADKITANADKTKAMEELAALPEQVDLSNNQEYEALCMEIQAKEEALRNMNTGADYRTQLRDEKTEWETQLAEVNQKFAAVDKSDEAKDRVAELEKQFKDKVQLIADQERILMMCEEFQTAKDNYLTEEVNKHFENVRFQLFRQQKNGGVERVCDVYTKNGSPYGDNTTSGAEKLIMGLEVINVLSGIIGVKAPVIVDNAEKVSEGNMPEIDTQMIMLSVSNDEDFRIEKE</sequence>
<dbReference type="Pfam" id="PF13476">
    <property type="entry name" value="AAA_23"/>
    <property type="match status" value="1"/>
</dbReference>
<feature type="coiled-coil region" evidence="1">
    <location>
        <begin position="475"/>
        <end position="549"/>
    </location>
</feature>
<evidence type="ECO:0000313" key="4">
    <source>
        <dbReference type="Proteomes" id="UP000095512"/>
    </source>
</evidence>
<dbReference type="InterPro" id="IPR027417">
    <property type="entry name" value="P-loop_NTPase"/>
</dbReference>
<dbReference type="AlphaFoldDB" id="A0A174NS90"/>
<dbReference type="EMBL" id="CZAB01000037">
    <property type="protein sequence ID" value="CUP51642.1"/>
    <property type="molecule type" value="Genomic_DNA"/>
</dbReference>
<keyword evidence="1" id="KW-0175">Coiled coil</keyword>
<evidence type="ECO:0000313" key="3">
    <source>
        <dbReference type="EMBL" id="CUP51642.1"/>
    </source>
</evidence>
<gene>
    <name evidence="3" type="ORF">ERS852480_03483</name>
</gene>
<dbReference type="GO" id="GO:0006302">
    <property type="term" value="P:double-strand break repair"/>
    <property type="evidence" value="ECO:0007669"/>
    <property type="project" value="InterPro"/>
</dbReference>